<dbReference type="GO" id="GO:0046872">
    <property type="term" value="F:metal ion binding"/>
    <property type="evidence" value="ECO:0007669"/>
    <property type="project" value="UniProtKB-KW"/>
</dbReference>
<dbReference type="GO" id="GO:0006509">
    <property type="term" value="P:membrane protein ectodomain proteolysis"/>
    <property type="evidence" value="ECO:0007669"/>
    <property type="project" value="TreeGrafter"/>
</dbReference>
<keyword evidence="9" id="KW-0732">Signal</keyword>
<keyword evidence="3" id="KW-0479">Metal-binding</keyword>
<feature type="domain" description="Peptidase M12B" evidence="10">
    <location>
        <begin position="174"/>
        <end position="395"/>
    </location>
</feature>
<evidence type="ECO:0000256" key="4">
    <source>
        <dbReference type="ARBA" id="ARBA00022801"/>
    </source>
</evidence>
<keyword evidence="4" id="KW-0378">Hydrolase</keyword>
<evidence type="ECO:0000256" key="8">
    <source>
        <dbReference type="SAM" id="MobiDB-lite"/>
    </source>
</evidence>
<dbReference type="Pfam" id="PF01421">
    <property type="entry name" value="Reprolysin"/>
    <property type="match status" value="1"/>
</dbReference>
<dbReference type="InterPro" id="IPR001590">
    <property type="entry name" value="Peptidase_M12B"/>
</dbReference>
<evidence type="ECO:0000313" key="11">
    <source>
        <dbReference type="EMBL" id="WLF82776.1"/>
    </source>
</evidence>
<comment type="caution">
    <text evidence="7">Lacks conserved residue(s) required for the propagation of feature annotation.</text>
</comment>
<evidence type="ECO:0000256" key="2">
    <source>
        <dbReference type="ARBA" id="ARBA00022670"/>
    </source>
</evidence>
<evidence type="ECO:0000256" key="1">
    <source>
        <dbReference type="ARBA" id="ARBA00006629"/>
    </source>
</evidence>
<dbReference type="EMBL" id="OQ368656">
    <property type="protein sequence ID" value="WLF82776.1"/>
    <property type="molecule type" value="mRNA"/>
</dbReference>
<protein>
    <submittedName>
        <fullName evidence="11">Metalloprotease</fullName>
    </submittedName>
</protein>
<feature type="chain" id="PRO_5041438747" evidence="9">
    <location>
        <begin position="17"/>
        <end position="400"/>
    </location>
</feature>
<organism evidence="11">
    <name type="scientific">Tityus melici</name>
    <dbReference type="NCBI Taxonomy" id="3026321"/>
    <lineage>
        <taxon>Eukaryota</taxon>
        <taxon>Metazoa</taxon>
        <taxon>Ecdysozoa</taxon>
        <taxon>Arthropoda</taxon>
        <taxon>Chelicerata</taxon>
        <taxon>Arachnida</taxon>
        <taxon>Scorpiones</taxon>
        <taxon>Buthida</taxon>
        <taxon>Buthoidea</taxon>
        <taxon>Buthidae</taxon>
        <taxon>Tityus</taxon>
    </lineage>
</organism>
<dbReference type="SUPFAM" id="SSF55486">
    <property type="entry name" value="Metalloproteases ('zincins'), catalytic domain"/>
    <property type="match status" value="1"/>
</dbReference>
<dbReference type="GO" id="GO:0004222">
    <property type="term" value="F:metalloendopeptidase activity"/>
    <property type="evidence" value="ECO:0007669"/>
    <property type="project" value="InterPro"/>
</dbReference>
<name>A0AA49K9U2_9SCOR</name>
<evidence type="ECO:0000256" key="7">
    <source>
        <dbReference type="PROSITE-ProRule" id="PRU00276"/>
    </source>
</evidence>
<keyword evidence="2" id="KW-0645">Protease</keyword>
<evidence type="ECO:0000256" key="3">
    <source>
        <dbReference type="ARBA" id="ARBA00022723"/>
    </source>
</evidence>
<dbReference type="PANTHER" id="PTHR11905">
    <property type="entry name" value="ADAM A DISINTEGRIN AND METALLOPROTEASE DOMAIN"/>
    <property type="match status" value="1"/>
</dbReference>
<dbReference type="AlphaFoldDB" id="A0AA49K9U2"/>
<evidence type="ECO:0000256" key="6">
    <source>
        <dbReference type="ARBA" id="ARBA00023049"/>
    </source>
</evidence>
<reference evidence="11" key="1">
    <citation type="submission" date="2023-01" db="EMBL/GenBank/DDBJ databases">
        <title>Tityus melici venom characterization: a new scorpion of medical importance.</title>
        <authorList>
            <person name="Kalapothakis Y."/>
            <person name="Miranda K."/>
            <person name="Aragao M."/>
            <person name="Larangote D."/>
            <person name="Braga-Pereira G."/>
            <person name="Noetzold M."/>
            <person name="Molina D."/>
            <person name="Langer R."/>
            <person name="Conceicao I.M."/>
            <person name="Guerra-Duarte C."/>
            <person name="Kalapothakis E."/>
            <person name="Chavez-Olortegui C."/>
            <person name="Borges A."/>
        </authorList>
    </citation>
    <scope>NUCLEOTIDE SEQUENCE</scope>
    <source>
        <strain evidence="11">TmeMetallo13</strain>
    </source>
</reference>
<feature type="signal peptide" evidence="9">
    <location>
        <begin position="1"/>
        <end position="16"/>
    </location>
</feature>
<sequence length="400" mass="44308">MLSSFTILLFSTSVLAIPHRRIEVTYPSLETSRSGIKIMKLRVFDQDIVLNLKPAGDVISDDFAIMDEQGEIEAIDAKSFKEKLYRDQKNGAALYIDENGFIKIKGIINSELRIEPSESEEVGKYGMKEHVIFKTFDEKKHFRDAVNNLTFQAPFSKDESELNEDQCVEIDTLFMMEEKVLNSFPSIEDYVSNLGIIFTEVQNILDTLNLKMKIVVLGTVNLVSDHPFIDKSLIPGKDIFNVDAVLKNLEMVICDRKDFEKLTEADIILLFSQREIGFLDSEDKPVVGISGAANIGGACSECSKVGIIKWKEDARDTAVTVAQQSAHLLGSPHDEESGNSLSLPGSPGSENCRATDGFLLGDNSGANKGKFSVCSLENVKYFLGQPQASCLLQPCENLVL</sequence>
<dbReference type="PANTHER" id="PTHR11905:SF159">
    <property type="entry name" value="ADAM METALLOPROTEASE"/>
    <property type="match status" value="1"/>
</dbReference>
<keyword evidence="5" id="KW-0862">Zinc</keyword>
<feature type="region of interest" description="Disordered" evidence="8">
    <location>
        <begin position="329"/>
        <end position="348"/>
    </location>
</feature>
<dbReference type="InterPro" id="IPR024079">
    <property type="entry name" value="MetalloPept_cat_dom_sf"/>
</dbReference>
<accession>A0AA49K9U2</accession>
<dbReference type="Gene3D" id="3.40.390.10">
    <property type="entry name" value="Collagenase (Catalytic Domain)"/>
    <property type="match status" value="1"/>
</dbReference>
<evidence type="ECO:0000256" key="5">
    <source>
        <dbReference type="ARBA" id="ARBA00022833"/>
    </source>
</evidence>
<evidence type="ECO:0000256" key="9">
    <source>
        <dbReference type="SAM" id="SignalP"/>
    </source>
</evidence>
<evidence type="ECO:0000259" key="10">
    <source>
        <dbReference type="PROSITE" id="PS50215"/>
    </source>
</evidence>
<feature type="compositionally biased region" description="Low complexity" evidence="8">
    <location>
        <begin position="338"/>
        <end position="348"/>
    </location>
</feature>
<keyword evidence="6 11" id="KW-0482">Metalloprotease</keyword>
<dbReference type="PROSITE" id="PS50215">
    <property type="entry name" value="ADAM_MEPRO"/>
    <property type="match status" value="1"/>
</dbReference>
<comment type="similarity">
    <text evidence="1">Belongs to the venom metalloproteinase (M12B) family.</text>
</comment>
<proteinExistence type="evidence at transcript level"/>